<proteinExistence type="predicted"/>
<evidence type="ECO:0000313" key="4">
    <source>
        <dbReference type="EMBL" id="KAE9346640.1"/>
    </source>
</evidence>
<sequence>MSIKFLRFHFANREAPDERVLLLWDDFSGHWTEEVVQYAESIGVVLVKVPPRYTFVCQPADISWNKPLKDVLQKRWVQNLQEQITEFHTRRATEASRSSSTRSGRRSATTSFYCTRCNST</sequence>
<dbReference type="EMBL" id="QXFT01000343">
    <property type="protein sequence ID" value="KAE9346640.1"/>
    <property type="molecule type" value="Genomic_DNA"/>
</dbReference>
<dbReference type="Proteomes" id="UP000429607">
    <property type="component" value="Unassembled WGS sequence"/>
</dbReference>
<dbReference type="Pfam" id="PF03184">
    <property type="entry name" value="DDE_1"/>
    <property type="match status" value="1"/>
</dbReference>
<feature type="region of interest" description="Disordered" evidence="1">
    <location>
        <begin position="88"/>
        <end position="107"/>
    </location>
</feature>
<evidence type="ECO:0000256" key="1">
    <source>
        <dbReference type="SAM" id="MobiDB-lite"/>
    </source>
</evidence>
<organism evidence="3 5">
    <name type="scientific">Phytophthora rubi</name>
    <dbReference type="NCBI Taxonomy" id="129364"/>
    <lineage>
        <taxon>Eukaryota</taxon>
        <taxon>Sar</taxon>
        <taxon>Stramenopiles</taxon>
        <taxon>Oomycota</taxon>
        <taxon>Peronosporomycetes</taxon>
        <taxon>Peronosporales</taxon>
        <taxon>Peronosporaceae</taxon>
        <taxon>Phytophthora</taxon>
    </lineage>
</organism>
<evidence type="ECO:0000259" key="2">
    <source>
        <dbReference type="Pfam" id="PF03184"/>
    </source>
</evidence>
<dbReference type="GO" id="GO:0003676">
    <property type="term" value="F:nucleic acid binding"/>
    <property type="evidence" value="ECO:0007669"/>
    <property type="project" value="InterPro"/>
</dbReference>
<protein>
    <recommendedName>
        <fullName evidence="2">DDE-1 domain-containing protein</fullName>
    </recommendedName>
</protein>
<reference evidence="3 5" key="1">
    <citation type="submission" date="2018-09" db="EMBL/GenBank/DDBJ databases">
        <title>Genomic investigation of the strawberry pathogen Phytophthora fragariae indicates pathogenicity is determined by transcriptional variation in three key races.</title>
        <authorList>
            <person name="Adams T.M."/>
            <person name="Armitage A.D."/>
            <person name="Sobczyk M.K."/>
            <person name="Bates H.J."/>
            <person name="Dunwell J.M."/>
            <person name="Nellist C.F."/>
            <person name="Harrison R.J."/>
        </authorList>
    </citation>
    <scope>NUCLEOTIDE SEQUENCE [LARGE SCALE GENOMIC DNA]</scope>
    <source>
        <strain evidence="3 5">SCRP249</strain>
        <strain evidence="4 6">SCRP333</strain>
    </source>
</reference>
<evidence type="ECO:0000313" key="3">
    <source>
        <dbReference type="EMBL" id="KAE9040949.1"/>
    </source>
</evidence>
<dbReference type="EMBL" id="QXFV01000329">
    <property type="protein sequence ID" value="KAE9040949.1"/>
    <property type="molecule type" value="Genomic_DNA"/>
</dbReference>
<dbReference type="InterPro" id="IPR004875">
    <property type="entry name" value="DDE_SF_endonuclease_dom"/>
</dbReference>
<keyword evidence="6" id="KW-1185">Reference proteome</keyword>
<feature type="domain" description="DDE-1" evidence="2">
    <location>
        <begin position="5"/>
        <end position="87"/>
    </location>
</feature>
<name>A0A6A3NBH2_9STRA</name>
<evidence type="ECO:0000313" key="5">
    <source>
        <dbReference type="Proteomes" id="UP000429607"/>
    </source>
</evidence>
<feature type="compositionally biased region" description="Low complexity" evidence="1">
    <location>
        <begin position="95"/>
        <end position="107"/>
    </location>
</feature>
<evidence type="ECO:0000313" key="6">
    <source>
        <dbReference type="Proteomes" id="UP000434957"/>
    </source>
</evidence>
<comment type="caution">
    <text evidence="3">The sequence shown here is derived from an EMBL/GenBank/DDBJ whole genome shotgun (WGS) entry which is preliminary data.</text>
</comment>
<gene>
    <name evidence="3" type="ORF">PR001_g6830</name>
    <name evidence="4" type="ORF">PR003_g7318</name>
</gene>
<accession>A0A6A3NBH2</accession>
<dbReference type="Proteomes" id="UP000434957">
    <property type="component" value="Unassembled WGS sequence"/>
</dbReference>
<dbReference type="AlphaFoldDB" id="A0A6A3NBH2"/>